<evidence type="ECO:0000313" key="2">
    <source>
        <dbReference type="EMBL" id="ADC52398.1"/>
    </source>
</evidence>
<feature type="transmembrane region" description="Helical" evidence="1">
    <location>
        <begin position="12"/>
        <end position="39"/>
    </location>
</feature>
<dbReference type="EMBL" id="CP001880">
    <property type="protein sequence ID" value="ADC52398.1"/>
    <property type="molecule type" value="Genomic_DNA"/>
</dbReference>
<keyword evidence="1" id="KW-0472">Membrane</keyword>
<evidence type="ECO:0000313" key="3">
    <source>
        <dbReference type="Proteomes" id="UP000001544"/>
    </source>
</evidence>
<dbReference type="AlphaFoldDB" id="D3G222"/>
<dbReference type="HOGENOM" id="CLU_1559904_0_0_9"/>
<dbReference type="Proteomes" id="UP000001544">
    <property type="component" value="Plasmid pBpOF4-02"/>
</dbReference>
<feature type="transmembrane region" description="Helical" evidence="1">
    <location>
        <begin position="146"/>
        <end position="165"/>
    </location>
</feature>
<reference evidence="2 3" key="1">
    <citation type="journal article" date="2011" name="Environ. Microbiol.">
        <title>Genome of alkaliphilic Bacillus pseudofirmus OF4 reveals adaptations that support the ability to grow in an external pH range from 7.5 to 11.4.</title>
        <authorList>
            <person name="Janto B."/>
            <person name="Ahmed A."/>
            <person name="Ito M."/>
            <person name="Liu J."/>
            <person name="Hicks D.B."/>
            <person name="Pagni S."/>
            <person name="Fackelmayer O.J."/>
            <person name="Smith T.A."/>
            <person name="Earl J."/>
            <person name="Elbourne L.D."/>
            <person name="Hassan K."/>
            <person name="Paulsen I.T."/>
            <person name="Kolsto A.B."/>
            <person name="Tourasse N.J."/>
            <person name="Ehrlich G.D."/>
            <person name="Boissy R."/>
            <person name="Ivey D.M."/>
            <person name="Li G."/>
            <person name="Xue Y."/>
            <person name="Ma Y."/>
            <person name="Hu F.Z."/>
            <person name="Krulwich T.A."/>
        </authorList>
    </citation>
    <scope>NUCLEOTIDE SEQUENCE [LARGE SCALE GENOMIC DNA]</scope>
    <source>
        <strain evidence="3">ATCC BAA-2126 / JCM 17055 / OF4</strain>
    </source>
</reference>
<evidence type="ECO:0000256" key="1">
    <source>
        <dbReference type="SAM" id="Phobius"/>
    </source>
</evidence>
<sequence length="171" mass="19495">MVTSVYSRESIFFAKFIISTTSFSLIFIPANIFLLLYLYLIHGSGVIYSNSGINGTFYYWYEFIGIITVTQVFLIIHFIAIGAITLLINCAIQNRIKVILCSFSVIILFKIVKVPSFLENYTFFNGNTVTTGFIDFQRSFFTNLQITFSTLAFILLFCLVGNLVFKTKKIV</sequence>
<feature type="transmembrane region" description="Helical" evidence="1">
    <location>
        <begin position="98"/>
        <end position="118"/>
    </location>
</feature>
<geneLocation type="plasmid" evidence="2 3">
    <name>pBpOF4-02</name>
</geneLocation>
<organism evidence="2 3">
    <name type="scientific">Alkalihalophilus pseudofirmus (strain ATCC BAA-2126 / JCM 17055 / OF4)</name>
    <name type="common">Bacillus pseudofirmus</name>
    <dbReference type="NCBI Taxonomy" id="398511"/>
    <lineage>
        <taxon>Bacteria</taxon>
        <taxon>Bacillati</taxon>
        <taxon>Bacillota</taxon>
        <taxon>Bacilli</taxon>
        <taxon>Bacillales</taxon>
        <taxon>Bacillaceae</taxon>
        <taxon>Alkalihalophilus</taxon>
    </lineage>
</organism>
<name>D3G222_ALKPO</name>
<accession>D3G222</accession>
<feature type="transmembrane region" description="Helical" evidence="1">
    <location>
        <begin position="59"/>
        <end position="86"/>
    </location>
</feature>
<proteinExistence type="predicted"/>
<gene>
    <name evidence="2" type="ordered locus">BpOF4_22014</name>
</gene>
<keyword evidence="1" id="KW-0812">Transmembrane</keyword>
<dbReference type="KEGG" id="bpf:BpOF4_22014"/>
<protein>
    <submittedName>
        <fullName evidence="2">Uncharacterized protein</fullName>
    </submittedName>
</protein>
<keyword evidence="3" id="KW-1185">Reference proteome</keyword>
<keyword evidence="1" id="KW-1133">Transmembrane helix</keyword>
<keyword evidence="2" id="KW-0614">Plasmid</keyword>